<protein>
    <recommendedName>
        <fullName evidence="3">Lectin-like protein BA14k</fullName>
    </recommendedName>
</protein>
<accession>A0ABU0HBM5</accession>
<proteinExistence type="inferred from homology"/>
<sequence length="105" mass="11424">MKIIAAAALATTIALTAMAASTTTASADWYGGNAVGGFALGTAVGLGIGAMAAQPRYYDETPRYVRRAGWSAHVEYCQDRYRSYDIRTDTYLNRYGQARRCYGSY</sequence>
<comment type="caution">
    <text evidence="9">The sequence shown here is derived from an EMBL/GenBank/DDBJ whole genome shotgun (WGS) entry which is preliminary data.</text>
</comment>
<keyword evidence="10" id="KW-1185">Reference proteome</keyword>
<keyword evidence="8" id="KW-0732">Signal</keyword>
<keyword evidence="5" id="KW-0430">Lectin</keyword>
<keyword evidence="7" id="KW-0812">Transmembrane</keyword>
<reference evidence="9 10" key="1">
    <citation type="submission" date="2023-07" db="EMBL/GenBank/DDBJ databases">
        <title>Genomic Encyclopedia of Type Strains, Phase IV (KMG-IV): sequencing the most valuable type-strain genomes for metagenomic binning, comparative biology and taxonomic classification.</title>
        <authorList>
            <person name="Goeker M."/>
        </authorList>
    </citation>
    <scope>NUCLEOTIDE SEQUENCE [LARGE SCALE GENOMIC DNA]</scope>
    <source>
        <strain evidence="9 10">B6-8</strain>
    </source>
</reference>
<evidence type="ECO:0000256" key="1">
    <source>
        <dbReference type="ARBA" id="ARBA00004167"/>
    </source>
</evidence>
<dbReference type="Pfam" id="PF07886">
    <property type="entry name" value="BA14K"/>
    <property type="match status" value="1"/>
</dbReference>
<evidence type="ECO:0000256" key="7">
    <source>
        <dbReference type="SAM" id="Phobius"/>
    </source>
</evidence>
<evidence type="ECO:0000256" key="8">
    <source>
        <dbReference type="SAM" id="SignalP"/>
    </source>
</evidence>
<dbReference type="EMBL" id="JAUSVO010000006">
    <property type="protein sequence ID" value="MDQ0439701.1"/>
    <property type="molecule type" value="Genomic_DNA"/>
</dbReference>
<organism evidence="9 10">
    <name type="scientific">Kaistia dalseonensis</name>
    <dbReference type="NCBI Taxonomy" id="410840"/>
    <lineage>
        <taxon>Bacteria</taxon>
        <taxon>Pseudomonadati</taxon>
        <taxon>Pseudomonadota</taxon>
        <taxon>Alphaproteobacteria</taxon>
        <taxon>Hyphomicrobiales</taxon>
        <taxon>Kaistiaceae</taxon>
        <taxon>Kaistia</taxon>
    </lineage>
</organism>
<comment type="subcellular location">
    <subcellularLocation>
        <location evidence="1">Membrane</location>
        <topology evidence="1">Single-pass membrane protein</topology>
    </subcellularLocation>
</comment>
<name>A0ABU0HBM5_9HYPH</name>
<evidence type="ECO:0000256" key="2">
    <source>
        <dbReference type="ARBA" id="ARBA00010270"/>
    </source>
</evidence>
<comment type="function">
    <text evidence="6">Has immunoglobulin-binding and hemagglutination properties, and can bind to mannose. Essential for virulence. May be involved in LPS biosynthesis or polysaccharide transport.</text>
</comment>
<feature type="signal peptide" evidence="8">
    <location>
        <begin position="1"/>
        <end position="19"/>
    </location>
</feature>
<feature type="transmembrane region" description="Helical" evidence="7">
    <location>
        <begin position="29"/>
        <end position="53"/>
    </location>
</feature>
<keyword evidence="4" id="KW-1003">Cell membrane</keyword>
<comment type="similarity">
    <text evidence="2">Belongs to the BA14k family.</text>
</comment>
<dbReference type="Proteomes" id="UP001241603">
    <property type="component" value="Unassembled WGS sequence"/>
</dbReference>
<evidence type="ECO:0000256" key="5">
    <source>
        <dbReference type="ARBA" id="ARBA00022734"/>
    </source>
</evidence>
<evidence type="ECO:0000256" key="3">
    <source>
        <dbReference type="ARBA" id="ARBA00020552"/>
    </source>
</evidence>
<dbReference type="RefSeq" id="WP_266350592.1">
    <property type="nucleotide sequence ID" value="NZ_JAPKNG010000006.1"/>
</dbReference>
<evidence type="ECO:0000256" key="6">
    <source>
        <dbReference type="ARBA" id="ARBA00025321"/>
    </source>
</evidence>
<evidence type="ECO:0000313" key="9">
    <source>
        <dbReference type="EMBL" id="MDQ0439701.1"/>
    </source>
</evidence>
<evidence type="ECO:0000313" key="10">
    <source>
        <dbReference type="Proteomes" id="UP001241603"/>
    </source>
</evidence>
<feature type="chain" id="PRO_5045883741" description="Lectin-like protein BA14k" evidence="8">
    <location>
        <begin position="20"/>
        <end position="105"/>
    </location>
</feature>
<dbReference type="InterPro" id="IPR012413">
    <property type="entry name" value="BA14K"/>
</dbReference>
<keyword evidence="7" id="KW-0472">Membrane</keyword>
<gene>
    <name evidence="9" type="ORF">QO014_004107</name>
</gene>
<evidence type="ECO:0000256" key="4">
    <source>
        <dbReference type="ARBA" id="ARBA00022475"/>
    </source>
</evidence>
<keyword evidence="7" id="KW-1133">Transmembrane helix</keyword>